<feature type="compositionally biased region" description="Basic and acidic residues" evidence="1">
    <location>
        <begin position="1"/>
        <end position="10"/>
    </location>
</feature>
<accession>A0AAW2B2R8</accession>
<dbReference type="PANTHER" id="PTHR16477">
    <property type="entry name" value="COILED-COIL DOMAIN-CONTAINING PROTEIN 106"/>
    <property type="match status" value="1"/>
</dbReference>
<comment type="caution">
    <text evidence="3">The sequence shown here is derived from an EMBL/GenBank/DDBJ whole genome shotgun (WGS) entry which is preliminary data.</text>
</comment>
<dbReference type="Pfam" id="PF15794">
    <property type="entry name" value="CCDC106"/>
    <property type="match status" value="1"/>
</dbReference>
<dbReference type="PANTHER" id="PTHR16477:SF5">
    <property type="entry name" value="COILED-COIL DOMAIN-CONTAINING PROTEIN 106-RELATED"/>
    <property type="match status" value="1"/>
</dbReference>
<keyword evidence="4" id="KW-1185">Reference proteome</keyword>
<feature type="compositionally biased region" description="Low complexity" evidence="1">
    <location>
        <begin position="12"/>
        <end position="25"/>
    </location>
</feature>
<evidence type="ECO:0008006" key="5">
    <source>
        <dbReference type="Google" id="ProtNLM"/>
    </source>
</evidence>
<dbReference type="Proteomes" id="UP001479290">
    <property type="component" value="Unassembled WGS sequence"/>
</dbReference>
<feature type="compositionally biased region" description="Basic residues" evidence="1">
    <location>
        <begin position="32"/>
        <end position="43"/>
    </location>
</feature>
<proteinExistence type="predicted"/>
<dbReference type="InterPro" id="IPR031591">
    <property type="entry name" value="CCDC106"/>
</dbReference>
<organism evidence="3 4">
    <name type="scientific">Culter alburnus</name>
    <name type="common">Topmouth culter</name>
    <dbReference type="NCBI Taxonomy" id="194366"/>
    <lineage>
        <taxon>Eukaryota</taxon>
        <taxon>Metazoa</taxon>
        <taxon>Chordata</taxon>
        <taxon>Craniata</taxon>
        <taxon>Vertebrata</taxon>
        <taxon>Euteleostomi</taxon>
        <taxon>Actinopterygii</taxon>
        <taxon>Neopterygii</taxon>
        <taxon>Teleostei</taxon>
        <taxon>Ostariophysi</taxon>
        <taxon>Cypriniformes</taxon>
        <taxon>Xenocyprididae</taxon>
        <taxon>Xenocypridinae</taxon>
        <taxon>Culter</taxon>
    </lineage>
</organism>
<evidence type="ECO:0000313" key="3">
    <source>
        <dbReference type="EMBL" id="KAK9980112.1"/>
    </source>
</evidence>
<dbReference type="EMBL" id="JAWDJR010000002">
    <property type="protein sequence ID" value="KAK9980112.1"/>
    <property type="molecule type" value="Genomic_DNA"/>
</dbReference>
<dbReference type="GO" id="GO:0005654">
    <property type="term" value="C:nucleoplasm"/>
    <property type="evidence" value="ECO:0007669"/>
    <property type="project" value="TreeGrafter"/>
</dbReference>
<evidence type="ECO:0000313" key="4">
    <source>
        <dbReference type="Proteomes" id="UP001479290"/>
    </source>
</evidence>
<gene>
    <name evidence="2" type="ORF">ABG768_010660</name>
    <name evidence="3" type="ORF">ABG768_013507</name>
</gene>
<reference evidence="3 4" key="1">
    <citation type="submission" date="2024-05" db="EMBL/GenBank/DDBJ databases">
        <title>A high-quality chromosomal-level genome assembly of Topmouth culter (Culter alburnus).</title>
        <authorList>
            <person name="Zhao H."/>
        </authorList>
    </citation>
    <scope>NUCLEOTIDE SEQUENCE [LARGE SCALE GENOMIC DNA]</scope>
    <source>
        <strain evidence="3">CATC2023</strain>
        <tissue evidence="3">Muscle</tissue>
    </source>
</reference>
<sequence>TNRRMQKEASSESESADSSTFSDTSDSSDKPPKRKHKRKHKVRGGKDGYIRRVQTPDDVLCHYKAILKTFLRTRSVSHSCKQHSVDRNTIALTAIIAELQIIATPELHIPEFQGETLQKYAKKCKDYLDTKPEVMSKITEMKHNRELLPIKYKFRKEK</sequence>
<evidence type="ECO:0000313" key="2">
    <source>
        <dbReference type="EMBL" id="KAK9958547.1"/>
    </source>
</evidence>
<dbReference type="EMBL" id="JAWDJR010000018">
    <property type="protein sequence ID" value="KAK9958547.1"/>
    <property type="molecule type" value="Genomic_DNA"/>
</dbReference>
<dbReference type="AlphaFoldDB" id="A0AAW2B2R8"/>
<name>A0AAW2B2R8_CULAL</name>
<evidence type="ECO:0000256" key="1">
    <source>
        <dbReference type="SAM" id="MobiDB-lite"/>
    </source>
</evidence>
<protein>
    <recommendedName>
        <fullName evidence="5">Coiled-coil domain-containing protein 106</fullName>
    </recommendedName>
</protein>
<feature type="non-terminal residue" evidence="3">
    <location>
        <position position="1"/>
    </location>
</feature>
<feature type="region of interest" description="Disordered" evidence="1">
    <location>
        <begin position="1"/>
        <end position="49"/>
    </location>
</feature>